<dbReference type="Proteomes" id="UP000265768">
    <property type="component" value="Unassembled WGS sequence"/>
</dbReference>
<name>A0A3A4ASA2_9ACTN</name>
<dbReference type="OrthoDB" id="9810615at2"/>
<dbReference type="Gene3D" id="3.40.50.150">
    <property type="entry name" value="Vaccinia Virus protein VP39"/>
    <property type="match status" value="1"/>
</dbReference>
<dbReference type="PANTHER" id="PTHR43861:SF3">
    <property type="entry name" value="PUTATIVE (AFU_ORTHOLOGUE AFUA_2G14390)-RELATED"/>
    <property type="match status" value="1"/>
</dbReference>
<sequence length="195" mass="21208">MGYGQAADDLAKQYESVSFRQVHAETLHLYPAPPARVLDVGAGTGRDAAALAALGHEVVAVEPTPELRAHGTRLHGDLPVEWLDDHLPDLAEVRRRGGRYDLILLTAVWMHLDATERGRAMVTLADLLAPGGVLAMVVRRGPVPPGRRMFDVPVEETAALAAGRRLRLIHLADRPDLHGREGVHMTTLAFTPVPR</sequence>
<evidence type="ECO:0000313" key="3">
    <source>
        <dbReference type="Proteomes" id="UP000265768"/>
    </source>
</evidence>
<dbReference type="InterPro" id="IPR029063">
    <property type="entry name" value="SAM-dependent_MTases_sf"/>
</dbReference>
<keyword evidence="2" id="KW-0489">Methyltransferase</keyword>
<gene>
    <name evidence="2" type="ORF">D5H75_30630</name>
</gene>
<comment type="caution">
    <text evidence="2">The sequence shown here is derived from an EMBL/GenBank/DDBJ whole genome shotgun (WGS) entry which is preliminary data.</text>
</comment>
<reference evidence="2 3" key="1">
    <citation type="submission" date="2018-09" db="EMBL/GenBank/DDBJ databases">
        <title>YIM 75507 draft genome.</title>
        <authorList>
            <person name="Tang S."/>
            <person name="Feng Y."/>
        </authorList>
    </citation>
    <scope>NUCLEOTIDE SEQUENCE [LARGE SCALE GENOMIC DNA]</scope>
    <source>
        <strain evidence="2 3">YIM 75507</strain>
    </source>
</reference>
<accession>A0A3A4ASA2</accession>
<protein>
    <submittedName>
        <fullName evidence="2">Class I SAM-dependent methyltransferase</fullName>
    </submittedName>
</protein>
<keyword evidence="1 2" id="KW-0808">Transferase</keyword>
<dbReference type="GO" id="GO:0032259">
    <property type="term" value="P:methylation"/>
    <property type="evidence" value="ECO:0007669"/>
    <property type="project" value="UniProtKB-KW"/>
</dbReference>
<dbReference type="Pfam" id="PF13489">
    <property type="entry name" value="Methyltransf_23"/>
    <property type="match status" value="1"/>
</dbReference>
<evidence type="ECO:0000256" key="1">
    <source>
        <dbReference type="ARBA" id="ARBA00022679"/>
    </source>
</evidence>
<dbReference type="PANTHER" id="PTHR43861">
    <property type="entry name" value="TRANS-ACONITATE 2-METHYLTRANSFERASE-RELATED"/>
    <property type="match status" value="1"/>
</dbReference>
<dbReference type="SUPFAM" id="SSF53335">
    <property type="entry name" value="S-adenosyl-L-methionine-dependent methyltransferases"/>
    <property type="match status" value="1"/>
</dbReference>
<dbReference type="GO" id="GO:0008168">
    <property type="term" value="F:methyltransferase activity"/>
    <property type="evidence" value="ECO:0007669"/>
    <property type="project" value="UniProtKB-KW"/>
</dbReference>
<dbReference type="CDD" id="cd02440">
    <property type="entry name" value="AdoMet_MTases"/>
    <property type="match status" value="1"/>
</dbReference>
<organism evidence="2 3">
    <name type="scientific">Bailinhaonella thermotolerans</name>
    <dbReference type="NCBI Taxonomy" id="1070861"/>
    <lineage>
        <taxon>Bacteria</taxon>
        <taxon>Bacillati</taxon>
        <taxon>Actinomycetota</taxon>
        <taxon>Actinomycetes</taxon>
        <taxon>Streptosporangiales</taxon>
        <taxon>Streptosporangiaceae</taxon>
        <taxon>Bailinhaonella</taxon>
    </lineage>
</organism>
<dbReference type="EMBL" id="QZEY01000016">
    <property type="protein sequence ID" value="RJL24198.1"/>
    <property type="molecule type" value="Genomic_DNA"/>
</dbReference>
<evidence type="ECO:0000313" key="2">
    <source>
        <dbReference type="EMBL" id="RJL24198.1"/>
    </source>
</evidence>
<keyword evidence="3" id="KW-1185">Reference proteome</keyword>
<dbReference type="AlphaFoldDB" id="A0A3A4ASA2"/>
<proteinExistence type="predicted"/>